<accession>A0A1I2RHT8</accession>
<keyword evidence="4" id="KW-1185">Reference proteome</keyword>
<dbReference type="RefSeq" id="WP_092040419.1">
    <property type="nucleotide sequence ID" value="NZ_FOOK01000031.1"/>
</dbReference>
<name>A0A1I2RHT8_9BACL</name>
<proteinExistence type="predicted"/>
<reference evidence="3 4" key="1">
    <citation type="submission" date="2016-10" db="EMBL/GenBank/DDBJ databases">
        <authorList>
            <person name="de Groot N.N."/>
        </authorList>
    </citation>
    <scope>NUCLEOTIDE SEQUENCE [LARGE SCALE GENOMIC DNA]</scope>
    <source>
        <strain evidence="3 4">DSM 44945</strain>
    </source>
</reference>
<dbReference type="EMBL" id="FOOK01000031">
    <property type="protein sequence ID" value="SFG40062.1"/>
    <property type="molecule type" value="Genomic_DNA"/>
</dbReference>
<feature type="domain" description="DUF58" evidence="2">
    <location>
        <begin position="194"/>
        <end position="361"/>
    </location>
</feature>
<keyword evidence="1" id="KW-0472">Membrane</keyword>
<dbReference type="Proteomes" id="UP000198661">
    <property type="component" value="Unassembled WGS sequence"/>
</dbReference>
<evidence type="ECO:0000313" key="3">
    <source>
        <dbReference type="EMBL" id="SFG40062.1"/>
    </source>
</evidence>
<evidence type="ECO:0000256" key="1">
    <source>
        <dbReference type="SAM" id="Phobius"/>
    </source>
</evidence>
<gene>
    <name evidence="3" type="ORF">SAMN04488025_1316</name>
</gene>
<dbReference type="OrthoDB" id="140416at2"/>
<dbReference type="STRING" id="201973.SAMN04488025_1316"/>
<dbReference type="AlphaFoldDB" id="A0A1I2RHT8"/>
<organism evidence="3 4">
    <name type="scientific">Planifilum fulgidum</name>
    <dbReference type="NCBI Taxonomy" id="201973"/>
    <lineage>
        <taxon>Bacteria</taxon>
        <taxon>Bacillati</taxon>
        <taxon>Bacillota</taxon>
        <taxon>Bacilli</taxon>
        <taxon>Bacillales</taxon>
        <taxon>Thermoactinomycetaceae</taxon>
        <taxon>Planifilum</taxon>
    </lineage>
</organism>
<keyword evidence="1" id="KW-1133">Transmembrane helix</keyword>
<sequence>MKGELRGLYLLLVLLAASFAFGKFQGGFVPWFLFYVTLSLTLYVGAVALGALRKVVVARELSPKRLTAGETLHVTIRYRVLSHFPLSWLYFREKSDLKHPRQGHLVFGWRNAGEINYSLSRIPRGRHLFEGIEVTAGDLFGFVKKRLSATDREEVLVYPRVRPIRLWRTANDRNAGHSFSMNRISENVTSVVGVRDYVPGDRLHRIHWKATARGQGLKVKEFEHRTTNDFLFVLDRREWSYGGRRELFERAVSLTASLIAYAIDRRFSTGLVSCGKKRAVFPLGRSQDHMLRLFEHLATVEADGKEPLSQTLLREAVYLPAGATLVIVTPLLDDPLSQALIQLAYRKVKVELLWIADPEDRPKADGRWLETLASLGIKTVRIADDNFDEALRGGISDGIPTA</sequence>
<dbReference type="InterPro" id="IPR002881">
    <property type="entry name" value="DUF58"/>
</dbReference>
<evidence type="ECO:0000313" key="4">
    <source>
        <dbReference type="Proteomes" id="UP000198661"/>
    </source>
</evidence>
<protein>
    <submittedName>
        <fullName evidence="3">Uncharacterized conserved protein, DUF58 family, contains vWF domain</fullName>
    </submittedName>
</protein>
<evidence type="ECO:0000259" key="2">
    <source>
        <dbReference type="Pfam" id="PF01882"/>
    </source>
</evidence>
<dbReference type="PANTHER" id="PTHR34351">
    <property type="entry name" value="SLR1927 PROTEIN-RELATED"/>
    <property type="match status" value="1"/>
</dbReference>
<dbReference type="PANTHER" id="PTHR34351:SF2">
    <property type="entry name" value="DUF58 DOMAIN-CONTAINING PROTEIN"/>
    <property type="match status" value="1"/>
</dbReference>
<feature type="transmembrane region" description="Helical" evidence="1">
    <location>
        <begin position="32"/>
        <end position="52"/>
    </location>
</feature>
<keyword evidence="1" id="KW-0812">Transmembrane</keyword>
<dbReference type="Pfam" id="PF01882">
    <property type="entry name" value="DUF58"/>
    <property type="match status" value="1"/>
</dbReference>